<proteinExistence type="predicted"/>
<gene>
    <name evidence="1" type="ORF">NV226_02335</name>
</gene>
<name>A0ABY5R989_9MOLU</name>
<dbReference type="InterPro" id="IPR037171">
    <property type="entry name" value="NagB/RpiA_transferase-like"/>
</dbReference>
<dbReference type="PANTHER" id="PTHR42892:SF1">
    <property type="entry name" value="GLUCOSAMINE-6-PHOSPHATE ISOMERASE"/>
    <property type="match status" value="1"/>
</dbReference>
<dbReference type="InterPro" id="IPR052960">
    <property type="entry name" value="GlcN6P_deaminase-like"/>
</dbReference>
<keyword evidence="2" id="KW-1185">Reference proteome</keyword>
<sequence>MKIKLFLSKEKAYIYLVQEIIDLVNNNSKVNLALELNKDLLKTYSTLKRLSVEQNISYTNVSFFNTSEIIKTAAKKNEYHSFFLYEKILKELFDINPEKIYTPIKYQIYDEIIEKKGGLDLLVLTIGKEGEIIFNKAPASRIGKTDKVVIEDNQTLARIGLDTILQAKKIIVQLFGSEKHITFNKLKNIKKFDPEFPASILKKHQNVEIVVDEEAF</sequence>
<accession>A0ABY5R989</accession>
<evidence type="ECO:0008006" key="3">
    <source>
        <dbReference type="Google" id="ProtNLM"/>
    </source>
</evidence>
<dbReference type="PANTHER" id="PTHR42892">
    <property type="entry name" value="GLUCOSAMINE-6-PHOSPHATE DEAMINASE-LIKE PROTEIN BT_0258-RELATED"/>
    <property type="match status" value="1"/>
</dbReference>
<protein>
    <recommendedName>
        <fullName evidence="3">Glucosamine-6-phosphate deaminase</fullName>
    </recommendedName>
</protein>
<dbReference type="Proteomes" id="UP001059252">
    <property type="component" value="Chromosome"/>
</dbReference>
<evidence type="ECO:0000313" key="1">
    <source>
        <dbReference type="EMBL" id="UVD81545.1"/>
    </source>
</evidence>
<dbReference type="SUPFAM" id="SSF100950">
    <property type="entry name" value="NagB/RpiA/CoA transferase-like"/>
    <property type="match status" value="1"/>
</dbReference>
<dbReference type="RefSeq" id="WP_258210719.1">
    <property type="nucleotide sequence ID" value="NZ_CP102734.1"/>
</dbReference>
<reference evidence="1" key="1">
    <citation type="submission" date="2022-08" db="EMBL/GenBank/DDBJ databases">
        <title>Complete genome of Mycoplasma iguanae type strain 2327.</title>
        <authorList>
            <person name="Spergser J."/>
        </authorList>
    </citation>
    <scope>NUCLEOTIDE SEQUENCE</scope>
    <source>
        <strain evidence="1">2327</strain>
    </source>
</reference>
<dbReference type="EMBL" id="CP102734">
    <property type="protein sequence ID" value="UVD81545.1"/>
    <property type="molecule type" value="Genomic_DNA"/>
</dbReference>
<dbReference type="Gene3D" id="3.40.50.1360">
    <property type="match status" value="1"/>
</dbReference>
<evidence type="ECO:0000313" key="2">
    <source>
        <dbReference type="Proteomes" id="UP001059252"/>
    </source>
</evidence>
<organism evidence="1 2">
    <name type="scientific">Mycoplasma iguanae</name>
    <dbReference type="NCBI Taxonomy" id="292461"/>
    <lineage>
        <taxon>Bacteria</taxon>
        <taxon>Bacillati</taxon>
        <taxon>Mycoplasmatota</taxon>
        <taxon>Mollicutes</taxon>
        <taxon>Mycoplasmataceae</taxon>
        <taxon>Mycoplasma</taxon>
    </lineage>
</organism>